<feature type="transmembrane region" description="Helical" evidence="8">
    <location>
        <begin position="138"/>
        <end position="160"/>
    </location>
</feature>
<keyword evidence="5 8" id="KW-0812">Transmembrane</keyword>
<dbReference type="EMBL" id="JABFTT010000011">
    <property type="protein sequence ID" value="MCE8021398.1"/>
    <property type="molecule type" value="Genomic_DNA"/>
</dbReference>
<sequence>MMMLMSPAVLVVFALLIVPLSWLIMQSFYADGALSLEHYRRIFTEGIYWNTFFLTFRISVIVTLLALLMGYPVAYAASILPQRWAMLILALVILPFWTSVLVRAYAWLILLQRSGVVNQTLIASGLTDSPLALMHNELGTIIATVHILLPFMVLPLYATMQKIPQDLVQAGASLGGSPLHVFMRVFFPLSLSGVLAGMTLVFVLCLGFYITPELVGGGRTVMASMLVSRNIQLYSDWGAASAVSVVLLICVLAIFYVVSRLVPLERILGAK</sequence>
<protein>
    <submittedName>
        <fullName evidence="10">ABC transporter permease</fullName>
    </submittedName>
</protein>
<dbReference type="InterPro" id="IPR035906">
    <property type="entry name" value="MetI-like_sf"/>
</dbReference>
<organism evidence="10 11">
    <name type="scientific">Billgrantia zhangzhouensis</name>
    <dbReference type="NCBI Taxonomy" id="2733481"/>
    <lineage>
        <taxon>Bacteria</taxon>
        <taxon>Pseudomonadati</taxon>
        <taxon>Pseudomonadota</taxon>
        <taxon>Gammaproteobacteria</taxon>
        <taxon>Oceanospirillales</taxon>
        <taxon>Halomonadaceae</taxon>
        <taxon>Billgrantia</taxon>
    </lineage>
</organism>
<dbReference type="SUPFAM" id="SSF161098">
    <property type="entry name" value="MetI-like"/>
    <property type="match status" value="1"/>
</dbReference>
<gene>
    <name evidence="10" type="ORF">HOP51_14955</name>
</gene>
<dbReference type="PROSITE" id="PS50928">
    <property type="entry name" value="ABC_TM1"/>
    <property type="match status" value="1"/>
</dbReference>
<proteinExistence type="inferred from homology"/>
<feature type="transmembrane region" description="Helical" evidence="8">
    <location>
        <begin position="181"/>
        <end position="210"/>
    </location>
</feature>
<evidence type="ECO:0000256" key="8">
    <source>
        <dbReference type="RuleBase" id="RU363032"/>
    </source>
</evidence>
<evidence type="ECO:0000256" key="2">
    <source>
        <dbReference type="ARBA" id="ARBA00007069"/>
    </source>
</evidence>
<dbReference type="PANTHER" id="PTHR42929:SF5">
    <property type="entry name" value="ABC TRANSPORTER PERMEASE PROTEIN"/>
    <property type="match status" value="1"/>
</dbReference>
<keyword evidence="11" id="KW-1185">Reference proteome</keyword>
<dbReference type="CDD" id="cd06261">
    <property type="entry name" value="TM_PBP2"/>
    <property type="match status" value="1"/>
</dbReference>
<keyword evidence="6 8" id="KW-1133">Transmembrane helix</keyword>
<evidence type="ECO:0000313" key="10">
    <source>
        <dbReference type="EMBL" id="MCE8021398.1"/>
    </source>
</evidence>
<comment type="subcellular location">
    <subcellularLocation>
        <location evidence="1 8">Cell membrane</location>
        <topology evidence="1 8">Multi-pass membrane protein</topology>
    </subcellularLocation>
</comment>
<dbReference type="PANTHER" id="PTHR42929">
    <property type="entry name" value="INNER MEMBRANE ABC TRANSPORTER PERMEASE PROTEIN YDCU-RELATED-RELATED"/>
    <property type="match status" value="1"/>
</dbReference>
<evidence type="ECO:0000256" key="5">
    <source>
        <dbReference type="ARBA" id="ARBA00022692"/>
    </source>
</evidence>
<evidence type="ECO:0000256" key="6">
    <source>
        <dbReference type="ARBA" id="ARBA00022989"/>
    </source>
</evidence>
<dbReference type="Pfam" id="PF00528">
    <property type="entry name" value="BPD_transp_1"/>
    <property type="match status" value="1"/>
</dbReference>
<dbReference type="Proteomes" id="UP001320122">
    <property type="component" value="Unassembled WGS sequence"/>
</dbReference>
<feature type="domain" description="ABC transmembrane type-1" evidence="9">
    <location>
        <begin position="52"/>
        <end position="258"/>
    </location>
</feature>
<name>A0ABS9AID7_9GAMM</name>
<dbReference type="InterPro" id="IPR000515">
    <property type="entry name" value="MetI-like"/>
</dbReference>
<accession>A0ABS9AID7</accession>
<dbReference type="Gene3D" id="1.10.3720.10">
    <property type="entry name" value="MetI-like"/>
    <property type="match status" value="1"/>
</dbReference>
<comment type="caution">
    <text evidence="10">The sequence shown here is derived from an EMBL/GenBank/DDBJ whole genome shotgun (WGS) entry which is preliminary data.</text>
</comment>
<reference evidence="10 11" key="1">
    <citation type="journal article" date="2021" name="Front. Microbiol.">
        <title>Aerobic Denitrification and Heterotrophic Sulfur Oxidation in the Genus Halomonas Revealed by Six Novel Species Characterizations and Genome-Based Analysis.</title>
        <authorList>
            <person name="Wang L."/>
            <person name="Shao Z."/>
        </authorList>
    </citation>
    <scope>NUCLEOTIDE SEQUENCE [LARGE SCALE GENOMIC DNA]</scope>
    <source>
        <strain evidence="10 11">MCCC 1A11036</strain>
    </source>
</reference>
<comment type="similarity">
    <text evidence="2">Belongs to the binding-protein-dependent transport system permease family. CysTW subfamily.</text>
</comment>
<keyword evidence="4" id="KW-1003">Cell membrane</keyword>
<evidence type="ECO:0000256" key="1">
    <source>
        <dbReference type="ARBA" id="ARBA00004651"/>
    </source>
</evidence>
<keyword evidence="7 8" id="KW-0472">Membrane</keyword>
<evidence type="ECO:0000256" key="3">
    <source>
        <dbReference type="ARBA" id="ARBA00022448"/>
    </source>
</evidence>
<keyword evidence="3 8" id="KW-0813">Transport</keyword>
<feature type="transmembrane region" description="Helical" evidence="8">
    <location>
        <begin position="237"/>
        <end position="258"/>
    </location>
</feature>
<evidence type="ECO:0000256" key="7">
    <source>
        <dbReference type="ARBA" id="ARBA00023136"/>
    </source>
</evidence>
<feature type="transmembrane region" description="Helical" evidence="8">
    <location>
        <begin position="47"/>
        <end position="72"/>
    </location>
</feature>
<evidence type="ECO:0000313" key="11">
    <source>
        <dbReference type="Proteomes" id="UP001320122"/>
    </source>
</evidence>
<evidence type="ECO:0000256" key="4">
    <source>
        <dbReference type="ARBA" id="ARBA00022475"/>
    </source>
</evidence>
<feature type="transmembrane region" description="Helical" evidence="8">
    <location>
        <begin position="84"/>
        <end position="108"/>
    </location>
</feature>
<evidence type="ECO:0000259" key="9">
    <source>
        <dbReference type="PROSITE" id="PS50928"/>
    </source>
</evidence>